<proteinExistence type="predicted"/>
<gene>
    <name evidence="1" type="ORF">COS21_02380</name>
</gene>
<accession>A0A2M7DDQ9</accession>
<evidence type="ECO:0000313" key="2">
    <source>
        <dbReference type="Proteomes" id="UP000229030"/>
    </source>
</evidence>
<comment type="caution">
    <text evidence="1">The sequence shown here is derived from an EMBL/GenBank/DDBJ whole genome shotgun (WGS) entry which is preliminary data.</text>
</comment>
<dbReference type="AlphaFoldDB" id="A0A2M7DDQ9"/>
<dbReference type="EMBL" id="PETV01000066">
    <property type="protein sequence ID" value="PIV46996.1"/>
    <property type="molecule type" value="Genomic_DNA"/>
</dbReference>
<name>A0A2M7DDQ9_9BACT</name>
<evidence type="ECO:0000313" key="1">
    <source>
        <dbReference type="EMBL" id="PIV46996.1"/>
    </source>
</evidence>
<protein>
    <submittedName>
        <fullName evidence="1">Uncharacterized protein</fullName>
    </submittedName>
</protein>
<dbReference type="Proteomes" id="UP000229030">
    <property type="component" value="Unassembled WGS sequence"/>
</dbReference>
<sequence length="118" mass="13212">MAKEEIRRGHIFHGREAEHWQSLSEGHGVVVVRQGVEFIAYGDSHDASHPEGSDALRKNLAGAKNQNGSQAFLVVKKNGRLIWRTEAEAKPGAPKRVTVVLPWRQKKFRFSESDNNVA</sequence>
<organism evidence="1 2">
    <name type="scientific">bacterium (Candidatus Gribaldobacteria) CG02_land_8_20_14_3_00_41_15</name>
    <dbReference type="NCBI Taxonomy" id="2014270"/>
    <lineage>
        <taxon>Bacteria</taxon>
        <taxon>Candidatus Gribaldobacteria</taxon>
    </lineage>
</organism>
<reference evidence="2" key="1">
    <citation type="submission" date="2017-09" db="EMBL/GenBank/DDBJ databases">
        <title>Depth-based differentiation of microbial function through sediment-hosted aquifers and enrichment of novel symbionts in the deep terrestrial subsurface.</title>
        <authorList>
            <person name="Probst A.J."/>
            <person name="Ladd B."/>
            <person name="Jarett J.K."/>
            <person name="Geller-Mcgrath D.E."/>
            <person name="Sieber C.M.K."/>
            <person name="Emerson J.B."/>
            <person name="Anantharaman K."/>
            <person name="Thomas B.C."/>
            <person name="Malmstrom R."/>
            <person name="Stieglmeier M."/>
            <person name="Klingl A."/>
            <person name="Woyke T."/>
            <person name="Ryan C.M."/>
            <person name="Banfield J.F."/>
        </authorList>
    </citation>
    <scope>NUCLEOTIDE SEQUENCE [LARGE SCALE GENOMIC DNA]</scope>
</reference>